<dbReference type="SUPFAM" id="SSF51621">
    <property type="entry name" value="Phosphoenolpyruvate/pyruvate domain"/>
    <property type="match status" value="1"/>
</dbReference>
<comment type="pathway">
    <text evidence="5">Cofactor biosynthesis; coenzyme A biosynthesis.</text>
</comment>
<dbReference type="PIRSF" id="PIRSF000388">
    <property type="entry name" value="Pantoate_hydroxy_MeTrfase"/>
    <property type="match status" value="1"/>
</dbReference>
<accession>A0A9Y1BLD4</accession>
<gene>
    <name evidence="5 9" type="primary">panB</name>
    <name evidence="9" type="ORF">K9W45_01440</name>
</gene>
<protein>
    <recommendedName>
        <fullName evidence="5">3-methyl-2-oxobutanoate hydroxymethyltransferase</fullName>
        <ecNumber evidence="5">2.1.2.11</ecNumber>
    </recommendedName>
    <alternativeName>
        <fullName evidence="5">Ketopantoate hydroxymethyltransferase</fullName>
        <shortName evidence="5">KPHMT</shortName>
    </alternativeName>
</protein>
<evidence type="ECO:0000256" key="1">
    <source>
        <dbReference type="ARBA" id="ARBA00005033"/>
    </source>
</evidence>
<evidence type="ECO:0000313" key="9">
    <source>
        <dbReference type="EMBL" id="UJG41139.1"/>
    </source>
</evidence>
<dbReference type="PANTHER" id="PTHR20881:SF0">
    <property type="entry name" value="3-METHYL-2-OXOBUTANOATE HYDROXYMETHYLTRANSFERASE"/>
    <property type="match status" value="1"/>
</dbReference>
<keyword evidence="3 5" id="KW-0808">Transferase</keyword>
<dbReference type="NCBIfam" id="TIGR00222">
    <property type="entry name" value="panB"/>
    <property type="match status" value="1"/>
</dbReference>
<dbReference type="Gene3D" id="3.20.20.60">
    <property type="entry name" value="Phosphoenolpyruvate-binding domains"/>
    <property type="match status" value="1"/>
</dbReference>
<dbReference type="Pfam" id="PF02548">
    <property type="entry name" value="Pantoate_transf"/>
    <property type="match status" value="1"/>
</dbReference>
<feature type="binding site" evidence="5 7">
    <location>
        <position position="115"/>
    </location>
    <ligand>
        <name>3-methyl-2-oxobutanoate</name>
        <dbReference type="ChEBI" id="CHEBI:11851"/>
    </ligand>
</feature>
<dbReference type="AlphaFoldDB" id="A0A9Y1BLD4"/>
<proteinExistence type="inferred from homology"/>
<evidence type="ECO:0000256" key="2">
    <source>
        <dbReference type="ARBA" id="ARBA00008676"/>
    </source>
</evidence>
<comment type="pathway">
    <text evidence="1">Cofactor biosynthesis; (R)-pantothenate biosynthesis; (R)-pantoate from 3-methyl-2-oxobutanoate: step 1/2.</text>
</comment>
<feature type="active site" description="Proton acceptor" evidence="5 6">
    <location>
        <position position="184"/>
    </location>
</feature>
<feature type="binding site" evidence="5 8">
    <location>
        <position position="117"/>
    </location>
    <ligand>
        <name>Mg(2+)</name>
        <dbReference type="ChEBI" id="CHEBI:18420"/>
    </ligand>
</feature>
<keyword evidence="5 8" id="KW-0460">Magnesium</keyword>
<dbReference type="GO" id="GO:0005737">
    <property type="term" value="C:cytoplasm"/>
    <property type="evidence" value="ECO:0007669"/>
    <property type="project" value="UniProtKB-SubCell"/>
</dbReference>
<keyword evidence="5 8" id="KW-0479">Metal-binding</keyword>
<dbReference type="EMBL" id="CP084166">
    <property type="protein sequence ID" value="UJG41139.1"/>
    <property type="molecule type" value="Genomic_DNA"/>
</dbReference>
<keyword evidence="5" id="KW-0963">Cytoplasm</keyword>
<evidence type="ECO:0000256" key="7">
    <source>
        <dbReference type="PIRSR" id="PIRSR000388-2"/>
    </source>
</evidence>
<feature type="binding site" evidence="5 8">
    <location>
        <position position="46"/>
    </location>
    <ligand>
        <name>Mg(2+)</name>
        <dbReference type="ChEBI" id="CHEBI:18420"/>
    </ligand>
</feature>
<dbReference type="InterPro" id="IPR003700">
    <property type="entry name" value="Pantoate_hydroxy_MeTrfase"/>
</dbReference>
<dbReference type="PANTHER" id="PTHR20881">
    <property type="entry name" value="3-METHYL-2-OXOBUTANOATE HYDROXYMETHYLTRANSFERASE"/>
    <property type="match status" value="1"/>
</dbReference>
<evidence type="ECO:0000256" key="4">
    <source>
        <dbReference type="ARBA" id="ARBA00022993"/>
    </source>
</evidence>
<dbReference type="HAMAP" id="MF_00156">
    <property type="entry name" value="PanB"/>
    <property type="match status" value="1"/>
</dbReference>
<feature type="binding site" evidence="5 7">
    <location>
        <begin position="46"/>
        <end position="47"/>
    </location>
    <ligand>
        <name>3-methyl-2-oxobutanoate</name>
        <dbReference type="ChEBI" id="CHEBI:11851"/>
    </ligand>
</feature>
<dbReference type="GO" id="GO:0000287">
    <property type="term" value="F:magnesium ion binding"/>
    <property type="evidence" value="ECO:0007669"/>
    <property type="project" value="TreeGrafter"/>
</dbReference>
<sequence>MQDKVTVKDFQRMKEDKEKITMLTSYTYPIAKIVDDAGIDSILVGDSLGMTILGHNNTLKVTLENTIMLTQAVSRAVNRALLIGDLPFGTYGINPSETARNAHKLVKEGNAEAVKLEGGRERIEDIKKIIRIGIPVLGHIGLTPTYVNIFGGFKVQGREEKQAQILLEDAQLLEEAGVFAIVLESIPWKLAKKITESLTIPTIGIGAGEYCDGQVLVIDDILGLNFQVKPKFIKQYVDIKEIISNAVKKYHEEVKSGSFPTEKQRYD</sequence>
<evidence type="ECO:0000256" key="6">
    <source>
        <dbReference type="PIRSR" id="PIRSR000388-1"/>
    </source>
</evidence>
<evidence type="ECO:0000256" key="8">
    <source>
        <dbReference type="PIRSR" id="PIRSR000388-3"/>
    </source>
</evidence>
<evidence type="ECO:0000256" key="3">
    <source>
        <dbReference type="ARBA" id="ARBA00022679"/>
    </source>
</evidence>
<dbReference type="GO" id="GO:0015937">
    <property type="term" value="P:coenzyme A biosynthetic process"/>
    <property type="evidence" value="ECO:0007669"/>
    <property type="project" value="UniProtKB-UniRule"/>
</dbReference>
<name>A0A9Y1BLD4_9ARCH</name>
<dbReference type="Proteomes" id="UP001201020">
    <property type="component" value="Chromosome"/>
</dbReference>
<comment type="subunit">
    <text evidence="5">Homodecamer; pentamer of dimers.</text>
</comment>
<organism evidence="9">
    <name type="scientific">Candidatus Heimdallarchaeum aukensis</name>
    <dbReference type="NCBI Taxonomy" id="2876573"/>
    <lineage>
        <taxon>Archaea</taxon>
        <taxon>Promethearchaeati</taxon>
        <taxon>Candidatus Heimdallarchaeota</taxon>
        <taxon>Candidatus Heimdallarchaeia (ex Rinke et al. 2021) (nom. nud.)</taxon>
        <taxon>Candidatus Heimdallarchaeales</taxon>
        <taxon>Candidatus Heimdallarchaeaceae</taxon>
        <taxon>Candidatus Heimdallarchaeum</taxon>
    </lineage>
</organism>
<comment type="cofactor">
    <cofactor evidence="5 8">
        <name>Mg(2+)</name>
        <dbReference type="ChEBI" id="CHEBI:18420"/>
    </cofactor>
    <text evidence="5 8">Binds 1 Mg(2+) ion per subunit.</text>
</comment>
<dbReference type="InterPro" id="IPR015813">
    <property type="entry name" value="Pyrv/PenolPyrv_kinase-like_dom"/>
</dbReference>
<dbReference type="GO" id="GO:0015940">
    <property type="term" value="P:pantothenate biosynthetic process"/>
    <property type="evidence" value="ECO:0007669"/>
    <property type="project" value="UniProtKB-UniRule"/>
</dbReference>
<comment type="subcellular location">
    <subcellularLocation>
        <location evidence="5">Cytoplasm</location>
    </subcellularLocation>
</comment>
<dbReference type="GO" id="GO:0003864">
    <property type="term" value="F:3-methyl-2-oxobutanoate hydroxymethyltransferase activity"/>
    <property type="evidence" value="ECO:0007669"/>
    <property type="project" value="UniProtKB-UniRule"/>
</dbReference>
<reference evidence="9" key="1">
    <citation type="journal article" date="2022" name="Nat. Microbiol.">
        <title>Unique mobile elements and scalable gene flow at the prokaryote-eukaryote boundary revealed by circularized Asgard archaea genomes.</title>
        <authorList>
            <person name="Wu F."/>
            <person name="Speth D.R."/>
            <person name="Philosof A."/>
            <person name="Cremiere A."/>
            <person name="Narayanan A."/>
            <person name="Barco R.A."/>
            <person name="Connon S.A."/>
            <person name="Amend J.P."/>
            <person name="Antoshechkin I.A."/>
            <person name="Orphan V.J."/>
        </authorList>
    </citation>
    <scope>NUCLEOTIDE SEQUENCE</scope>
    <source>
        <strain evidence="9">PM71</strain>
    </source>
</reference>
<dbReference type="NCBIfam" id="NF001452">
    <property type="entry name" value="PRK00311.1"/>
    <property type="match status" value="1"/>
</dbReference>
<comment type="similarity">
    <text evidence="2 5">Belongs to the PanB family.</text>
</comment>
<comment type="function">
    <text evidence="5">Catalyzes the reversible reaction in which hydroxymethyl group from 5,10-methylenetetrahydrofolate is transferred onto alpha-ketoisovalerate to form ketopantoate.</text>
</comment>
<dbReference type="CDD" id="cd06557">
    <property type="entry name" value="KPHMT-like"/>
    <property type="match status" value="1"/>
</dbReference>
<keyword evidence="4 5" id="KW-0173">Coenzyme A biosynthesis</keyword>
<dbReference type="FunFam" id="3.20.20.60:FF:000003">
    <property type="entry name" value="3-methyl-2-oxobutanoate hydroxymethyltransferase"/>
    <property type="match status" value="1"/>
</dbReference>
<dbReference type="EC" id="2.1.2.11" evidence="5"/>
<feature type="binding site" evidence="5 7">
    <location>
        <position position="85"/>
    </location>
    <ligand>
        <name>3-methyl-2-oxobutanoate</name>
        <dbReference type="ChEBI" id="CHEBI:11851"/>
    </ligand>
</feature>
<dbReference type="InterPro" id="IPR040442">
    <property type="entry name" value="Pyrv_kinase-like_dom_sf"/>
</dbReference>
<evidence type="ECO:0000256" key="5">
    <source>
        <dbReference type="HAMAP-Rule" id="MF_00156"/>
    </source>
</evidence>
<comment type="catalytic activity">
    <reaction evidence="5">
        <text>(6R)-5,10-methylene-5,6,7,8-tetrahydrofolate + 3-methyl-2-oxobutanoate + H2O = 2-dehydropantoate + (6S)-5,6,7,8-tetrahydrofolate</text>
        <dbReference type="Rhea" id="RHEA:11824"/>
        <dbReference type="ChEBI" id="CHEBI:11561"/>
        <dbReference type="ChEBI" id="CHEBI:11851"/>
        <dbReference type="ChEBI" id="CHEBI:15377"/>
        <dbReference type="ChEBI" id="CHEBI:15636"/>
        <dbReference type="ChEBI" id="CHEBI:57453"/>
        <dbReference type="EC" id="2.1.2.11"/>
    </reaction>
</comment>
<feature type="binding site" evidence="5 8">
    <location>
        <position position="85"/>
    </location>
    <ligand>
        <name>Mg(2+)</name>
        <dbReference type="ChEBI" id="CHEBI:18420"/>
    </ligand>
</feature>